<dbReference type="RefSeq" id="XP_047846473.1">
    <property type="nucleotide sequence ID" value="XM_047990466.1"/>
</dbReference>
<dbReference type="OrthoDB" id="4960012at2759"/>
<dbReference type="GeneID" id="72070779"/>
<sequence>MRASKGPGLALMNSLPLASTLTSAAGIAASVQAPTPDPAAIAAPVERRRVNSSCISSVVSELAPPTSGLGSDFLSWVRSTSGDASTPGCIITAPASVSSDYSRYHSEFQAYLSTIASKAGDIRTDCGFDDLSLTFSQFCTTSLTVLFTSGTEETRTTYLSSVNIPHETIAIGQSVANGTMTIENPTTAPKPTGTSASGSKEYPKTALLLALAFGVVWSIT</sequence>
<evidence type="ECO:0008006" key="4">
    <source>
        <dbReference type="Google" id="ProtNLM"/>
    </source>
</evidence>
<protein>
    <recommendedName>
        <fullName evidence="4">Infection structure specific protein</fullName>
    </recommendedName>
</protein>
<feature type="signal peptide" evidence="1">
    <location>
        <begin position="1"/>
        <end position="24"/>
    </location>
</feature>
<accession>A0A9Q8QPH9</accession>
<evidence type="ECO:0000256" key="1">
    <source>
        <dbReference type="SAM" id="SignalP"/>
    </source>
</evidence>
<dbReference type="AlphaFoldDB" id="A0A9Q8QPH9"/>
<keyword evidence="1" id="KW-0732">Signal</keyword>
<dbReference type="KEGG" id="ptkz:JDV02_008834"/>
<organism evidence="2 3">
    <name type="scientific">Purpureocillium takamizusanense</name>
    <dbReference type="NCBI Taxonomy" id="2060973"/>
    <lineage>
        <taxon>Eukaryota</taxon>
        <taxon>Fungi</taxon>
        <taxon>Dikarya</taxon>
        <taxon>Ascomycota</taxon>
        <taxon>Pezizomycotina</taxon>
        <taxon>Sordariomycetes</taxon>
        <taxon>Hypocreomycetidae</taxon>
        <taxon>Hypocreales</taxon>
        <taxon>Ophiocordycipitaceae</taxon>
        <taxon>Purpureocillium</taxon>
    </lineage>
</organism>
<evidence type="ECO:0000313" key="2">
    <source>
        <dbReference type="EMBL" id="UNI22992.1"/>
    </source>
</evidence>
<reference evidence="2" key="1">
    <citation type="submission" date="2021-11" db="EMBL/GenBank/DDBJ databases">
        <title>Purpureocillium_takamizusanense_genome.</title>
        <authorList>
            <person name="Nguyen N.-H."/>
        </authorList>
    </citation>
    <scope>NUCLEOTIDE SEQUENCE</scope>
    <source>
        <strain evidence="2">PT3</strain>
    </source>
</reference>
<name>A0A9Q8QPH9_9HYPO</name>
<evidence type="ECO:0000313" key="3">
    <source>
        <dbReference type="Proteomes" id="UP000829364"/>
    </source>
</evidence>
<dbReference type="Proteomes" id="UP000829364">
    <property type="component" value="Chromosome 9"/>
</dbReference>
<keyword evidence="3" id="KW-1185">Reference proteome</keyword>
<gene>
    <name evidence="2" type="ORF">JDV02_008834</name>
</gene>
<feature type="chain" id="PRO_5040412033" description="Infection structure specific protein" evidence="1">
    <location>
        <begin position="25"/>
        <end position="220"/>
    </location>
</feature>
<proteinExistence type="predicted"/>
<dbReference type="EMBL" id="CP086362">
    <property type="protein sequence ID" value="UNI22992.1"/>
    <property type="molecule type" value="Genomic_DNA"/>
</dbReference>